<name>A0A8H7F026_AGABI</name>
<evidence type="ECO:0000313" key="2">
    <source>
        <dbReference type="Proteomes" id="UP000629468"/>
    </source>
</evidence>
<proteinExistence type="predicted"/>
<gene>
    <name evidence="1" type="ORF">Agabi119p4_6788</name>
</gene>
<protein>
    <submittedName>
        <fullName evidence="1">Uncharacterized protein</fullName>
    </submittedName>
</protein>
<dbReference type="AlphaFoldDB" id="A0A8H7F026"/>
<dbReference type="EMBL" id="JABXXO010000009">
    <property type="protein sequence ID" value="KAF7770814.1"/>
    <property type="molecule type" value="Genomic_DNA"/>
</dbReference>
<evidence type="ECO:0000313" key="1">
    <source>
        <dbReference type="EMBL" id="KAF7770814.1"/>
    </source>
</evidence>
<reference evidence="1 2" key="1">
    <citation type="journal article" name="Sci. Rep.">
        <title>Telomere-to-telomere assembled and centromere annotated genomes of the two main subspecies of the button mushroom Agaricus bisporus reveal especially polymorphic chromosome ends.</title>
        <authorList>
            <person name="Sonnenberg A.S.M."/>
            <person name="Sedaghat-Telgerd N."/>
            <person name="Lavrijssen B."/>
            <person name="Ohm R.A."/>
            <person name="Hendrickx P.M."/>
            <person name="Scholtmeijer K."/>
            <person name="Baars J.J.P."/>
            <person name="van Peer A."/>
        </authorList>
    </citation>
    <scope>NUCLEOTIDE SEQUENCE [LARGE SCALE GENOMIC DNA]</scope>
    <source>
        <strain evidence="1 2">H119_p4</strain>
    </source>
</reference>
<sequence>MIIVEPFAILQRQRRFEPMAMMNAKGRMFSSQYSRRSPMLSVRTQISHFGGIFVVALHVQETQDLSHHCLARSATISPTYVCQRRDADKSALFHTTHTIVLRAPLPIHDEDKPVVSSTLSMPTGALRPLPPDCFTDVQNFVLNHANFTRTVNHIHHASSKERTIFYLLEPYTMLDATKASGARYPPPQCRPKTSLNIMTRLANWLYDEKQKWKAFYICGFAGTGKPAIVQSFADPKSLEEPISFRGWLEAISLKRSYQYSHTSSLYPCPNINLSYLLNWPMIRPDSEDPRLFNSRGSLLTVIAKC</sequence>
<dbReference type="Proteomes" id="UP000629468">
    <property type="component" value="Unassembled WGS sequence"/>
</dbReference>
<organism evidence="1 2">
    <name type="scientific">Agaricus bisporus var. burnettii</name>
    <dbReference type="NCBI Taxonomy" id="192524"/>
    <lineage>
        <taxon>Eukaryota</taxon>
        <taxon>Fungi</taxon>
        <taxon>Dikarya</taxon>
        <taxon>Basidiomycota</taxon>
        <taxon>Agaricomycotina</taxon>
        <taxon>Agaricomycetes</taxon>
        <taxon>Agaricomycetidae</taxon>
        <taxon>Agaricales</taxon>
        <taxon>Agaricineae</taxon>
        <taxon>Agaricaceae</taxon>
        <taxon>Agaricus</taxon>
    </lineage>
</organism>
<accession>A0A8H7F026</accession>
<comment type="caution">
    <text evidence="1">The sequence shown here is derived from an EMBL/GenBank/DDBJ whole genome shotgun (WGS) entry which is preliminary data.</text>
</comment>